<dbReference type="CDD" id="cd04623">
    <property type="entry name" value="CBS_pair_bac_euk"/>
    <property type="match status" value="1"/>
</dbReference>
<dbReference type="RefSeq" id="WP_340327979.1">
    <property type="nucleotide sequence ID" value="NZ_JAZHOF010000001.1"/>
</dbReference>
<dbReference type="PROSITE" id="PS51371">
    <property type="entry name" value="CBS"/>
    <property type="match status" value="2"/>
</dbReference>
<dbReference type="InterPro" id="IPR046342">
    <property type="entry name" value="CBS_dom_sf"/>
</dbReference>
<sequence>MTLVINLLQEKGQAVHTVDPGASVYDAIRKMADEDIGSLVVVENGQMAGIITERHYARSVILRGKASANTPVRDIMARRVHCVGPEDSLETCMAIMTESRVRHLLVMQGEDLVGLISIGDVVKAIISEQKFIIEELVHFVGGGR</sequence>
<evidence type="ECO:0000256" key="1">
    <source>
        <dbReference type="ARBA" id="ARBA00023122"/>
    </source>
</evidence>
<dbReference type="EMBL" id="JAZHOF010000001">
    <property type="protein sequence ID" value="MEJ8570246.1"/>
    <property type="molecule type" value="Genomic_DNA"/>
</dbReference>
<keyword evidence="1 2" id="KW-0129">CBS domain</keyword>
<dbReference type="InterPro" id="IPR044725">
    <property type="entry name" value="CBSX3_CBS_dom"/>
</dbReference>
<dbReference type="InterPro" id="IPR000644">
    <property type="entry name" value="CBS_dom"/>
</dbReference>
<evidence type="ECO:0000256" key="2">
    <source>
        <dbReference type="PROSITE-ProRule" id="PRU00703"/>
    </source>
</evidence>
<dbReference type="Proteomes" id="UP001378188">
    <property type="component" value="Unassembled WGS sequence"/>
</dbReference>
<evidence type="ECO:0000313" key="4">
    <source>
        <dbReference type="EMBL" id="MEJ8570246.1"/>
    </source>
</evidence>
<name>A0AAW9RRY4_9HYPH</name>
<dbReference type="Pfam" id="PF00571">
    <property type="entry name" value="CBS"/>
    <property type="match status" value="2"/>
</dbReference>
<organism evidence="4 5">
    <name type="scientific">Microbaculum marinum</name>
    <dbReference type="NCBI Taxonomy" id="1764581"/>
    <lineage>
        <taxon>Bacteria</taxon>
        <taxon>Pseudomonadati</taxon>
        <taxon>Pseudomonadota</taxon>
        <taxon>Alphaproteobacteria</taxon>
        <taxon>Hyphomicrobiales</taxon>
        <taxon>Tepidamorphaceae</taxon>
        <taxon>Microbaculum</taxon>
    </lineage>
</organism>
<reference evidence="4 5" key="1">
    <citation type="submission" date="2024-02" db="EMBL/GenBank/DDBJ databases">
        <title>Genome analysis and characterization of Microbaculum marinisediminis sp. nov., isolated from marine sediment.</title>
        <authorList>
            <person name="Du Z.-J."/>
            <person name="Ye Y.-Q."/>
            <person name="Zhang Z.-R."/>
            <person name="Yuan S.-M."/>
            <person name="Zhang X.-Y."/>
        </authorList>
    </citation>
    <scope>NUCLEOTIDE SEQUENCE [LARGE SCALE GENOMIC DNA]</scope>
    <source>
        <strain evidence="4 5">SDUM1044001</strain>
    </source>
</reference>
<dbReference type="SUPFAM" id="SSF54631">
    <property type="entry name" value="CBS-domain pair"/>
    <property type="match status" value="1"/>
</dbReference>
<evidence type="ECO:0000259" key="3">
    <source>
        <dbReference type="PROSITE" id="PS51371"/>
    </source>
</evidence>
<protein>
    <submittedName>
        <fullName evidence="4">CBS domain-containing protein</fullName>
    </submittedName>
</protein>
<dbReference type="PANTHER" id="PTHR43080">
    <property type="entry name" value="CBS DOMAIN-CONTAINING PROTEIN CBSX3, MITOCHONDRIAL"/>
    <property type="match status" value="1"/>
</dbReference>
<dbReference type="PANTHER" id="PTHR43080:SF2">
    <property type="entry name" value="CBS DOMAIN-CONTAINING PROTEIN"/>
    <property type="match status" value="1"/>
</dbReference>
<dbReference type="InterPro" id="IPR051257">
    <property type="entry name" value="Diverse_CBS-Domain"/>
</dbReference>
<dbReference type="SMART" id="SM00116">
    <property type="entry name" value="CBS"/>
    <property type="match status" value="2"/>
</dbReference>
<gene>
    <name evidence="4" type="ORF">V3328_02075</name>
</gene>
<keyword evidence="5" id="KW-1185">Reference proteome</keyword>
<accession>A0AAW9RRY4</accession>
<dbReference type="Gene3D" id="3.10.580.10">
    <property type="entry name" value="CBS-domain"/>
    <property type="match status" value="1"/>
</dbReference>
<proteinExistence type="predicted"/>
<feature type="domain" description="CBS" evidence="3">
    <location>
        <begin position="9"/>
        <end position="67"/>
    </location>
</feature>
<dbReference type="AlphaFoldDB" id="A0AAW9RRY4"/>
<comment type="caution">
    <text evidence="4">The sequence shown here is derived from an EMBL/GenBank/DDBJ whole genome shotgun (WGS) entry which is preliminary data.</text>
</comment>
<feature type="domain" description="CBS" evidence="3">
    <location>
        <begin position="76"/>
        <end position="131"/>
    </location>
</feature>
<evidence type="ECO:0000313" key="5">
    <source>
        <dbReference type="Proteomes" id="UP001378188"/>
    </source>
</evidence>